<protein>
    <submittedName>
        <fullName evidence="7">(4Fe-4S)-binding protein</fullName>
    </submittedName>
</protein>
<keyword evidence="4" id="KW-0411">Iron-sulfur</keyword>
<dbReference type="EMBL" id="JEOB01000001">
    <property type="protein sequence ID" value="EXM40630.1"/>
    <property type="molecule type" value="Genomic_DNA"/>
</dbReference>
<dbReference type="SUPFAM" id="SSF53920">
    <property type="entry name" value="Fe-only hydrogenase"/>
    <property type="match status" value="1"/>
</dbReference>
<proteinExistence type="predicted"/>
<dbReference type="GO" id="GO:0046872">
    <property type="term" value="F:metal ion binding"/>
    <property type="evidence" value="ECO:0007669"/>
    <property type="project" value="UniProtKB-KW"/>
</dbReference>
<evidence type="ECO:0000259" key="5">
    <source>
        <dbReference type="PROSITE" id="PS51379"/>
    </source>
</evidence>
<dbReference type="Pfam" id="PF04060">
    <property type="entry name" value="FeS"/>
    <property type="match status" value="1"/>
</dbReference>
<dbReference type="InterPro" id="IPR009016">
    <property type="entry name" value="Fe_hydrogenase"/>
</dbReference>
<reference evidence="7 8" key="1">
    <citation type="submission" date="2013-06" db="EMBL/GenBank/DDBJ databases">
        <title>Rumen cellulosomics: divergent fiber-degrading strategies revealed by comparative genome-wide analysis of six Ruminococcal strains.</title>
        <authorList>
            <person name="Dassa B."/>
            <person name="Borovok I."/>
            <person name="Lamed R."/>
            <person name="Flint H."/>
            <person name="Yeoman C.J."/>
            <person name="White B."/>
            <person name="Bayer E.A."/>
        </authorList>
    </citation>
    <scope>NUCLEOTIDE SEQUENCE [LARGE SCALE GENOMIC DNA]</scope>
    <source>
        <strain evidence="7 8">SY3</strain>
    </source>
</reference>
<feature type="domain" description="4Fe-4S ferredoxin-type" evidence="5">
    <location>
        <begin position="38"/>
        <end position="67"/>
    </location>
</feature>
<dbReference type="Gene3D" id="3.30.70.20">
    <property type="match status" value="1"/>
</dbReference>
<feature type="domain" description="4Fe-4S" evidence="6">
    <location>
        <begin position="373"/>
        <end position="435"/>
    </location>
</feature>
<dbReference type="InterPro" id="IPR017896">
    <property type="entry name" value="4Fe4S_Fe-S-bd"/>
</dbReference>
<dbReference type="OrthoDB" id="9798098at2"/>
<evidence type="ECO:0000256" key="1">
    <source>
        <dbReference type="ARBA" id="ARBA00022485"/>
    </source>
</evidence>
<dbReference type="InterPro" id="IPR004108">
    <property type="entry name" value="Fe_hydrogenase_lsu_C"/>
</dbReference>
<keyword evidence="1" id="KW-0004">4Fe-4S</keyword>
<sequence length="560" mass="62865">MSELIIVKPEKCVGCNACVRACPAPEANITRMIEGGKFITSINPDRCIGCGACVVSCNHGARDYIDDTDECMNRMKRDKMIVLVSSSIKSVFPTKWKGILDWFRKQGCIIYDEAFGADICTWAHLRAIEQKKVGNIITQPCSAIVKYVETYQPKLLANLSPIHSPVSCSAIYIRKYLNRNNPIALLSPCVAKKYEFEETGLVDFNVTFRKLNEYFEKNGISIPVSSAEDYEYKFDDQQGQVGAIYPRPGGLRDNLWLHNPDINVTTSEGVNKVYPELDMYAEMPDFKHPEVFDVMSCEFGCNVGPGTDTSQTMFDVMLTMKEVEKEAKGRRKGGFMGRGEDRMFKKFDDELKLSDFLRNYKPVTPTPVPTERQLDPIYESMGQHTEDEKHYDCRACGYRSCREMAIAIYRGLNTPDNCVIHAKSVMVARHSELAEQHEKLAEITYECLELSDKLKEGVDSILKNMDTIGESTTKTSERAAVVKDLLTNVVAFCHDNSTMDAGSVSQLITILETTIEAFSALDDNVNVTNESSSLIDSSIGEINKLVEEINDTLHKASEKK</sequence>
<dbReference type="PROSITE" id="PS51379">
    <property type="entry name" value="4FE4S_FER_2"/>
    <property type="match status" value="2"/>
</dbReference>
<keyword evidence="3" id="KW-0408">Iron</keyword>
<feature type="domain" description="4Fe-4S ferredoxin-type" evidence="5">
    <location>
        <begin position="3"/>
        <end position="32"/>
    </location>
</feature>
<organism evidence="7 8">
    <name type="scientific">Ruminococcus albus SY3</name>
    <dbReference type="NCBI Taxonomy" id="1341156"/>
    <lineage>
        <taxon>Bacteria</taxon>
        <taxon>Bacillati</taxon>
        <taxon>Bacillota</taxon>
        <taxon>Clostridia</taxon>
        <taxon>Eubacteriales</taxon>
        <taxon>Oscillospiraceae</taxon>
        <taxon>Ruminococcus</taxon>
    </lineage>
</organism>
<evidence type="ECO:0000256" key="2">
    <source>
        <dbReference type="ARBA" id="ARBA00022723"/>
    </source>
</evidence>
<dbReference type="PROSITE" id="PS00198">
    <property type="entry name" value="4FE4S_FER_1"/>
    <property type="match status" value="1"/>
</dbReference>
<gene>
    <name evidence="7" type="ORF">RASY3_02170</name>
</gene>
<evidence type="ECO:0000313" key="7">
    <source>
        <dbReference type="EMBL" id="EXM40630.1"/>
    </source>
</evidence>
<dbReference type="SUPFAM" id="SSF54862">
    <property type="entry name" value="4Fe-4S ferredoxins"/>
    <property type="match status" value="1"/>
</dbReference>
<dbReference type="PROSITE" id="PS51656">
    <property type="entry name" value="4FE4S"/>
    <property type="match status" value="1"/>
</dbReference>
<dbReference type="RefSeq" id="WP_037284758.1">
    <property type="nucleotide sequence ID" value="NZ_JEOB01000001.1"/>
</dbReference>
<dbReference type="Pfam" id="PF02906">
    <property type="entry name" value="Fe_hyd_lg_C"/>
    <property type="match status" value="1"/>
</dbReference>
<dbReference type="PATRIC" id="fig|1341156.4.peg.157"/>
<evidence type="ECO:0000256" key="3">
    <source>
        <dbReference type="ARBA" id="ARBA00023004"/>
    </source>
</evidence>
<comment type="caution">
    <text evidence="7">The sequence shown here is derived from an EMBL/GenBank/DDBJ whole genome shotgun (WGS) entry which is preliminary data.</text>
</comment>
<dbReference type="InterPro" id="IPR017900">
    <property type="entry name" value="4Fe4S_Fe_S_CS"/>
</dbReference>
<dbReference type="InterPro" id="IPR050340">
    <property type="entry name" value="Cytosolic_Fe-S_CAF"/>
</dbReference>
<dbReference type="AlphaFoldDB" id="A0A011WUD9"/>
<dbReference type="GO" id="GO:0051539">
    <property type="term" value="F:4 iron, 4 sulfur cluster binding"/>
    <property type="evidence" value="ECO:0007669"/>
    <property type="project" value="UniProtKB-KW"/>
</dbReference>
<accession>A0A011WUD9</accession>
<name>A0A011WUD9_RUMAL</name>
<dbReference type="Gene3D" id="3.40.950.10">
    <property type="entry name" value="Fe-only Hydrogenase (Larger Subunit), Chain L, domain 3"/>
    <property type="match status" value="1"/>
</dbReference>
<evidence type="ECO:0000313" key="8">
    <source>
        <dbReference type="Proteomes" id="UP000021369"/>
    </source>
</evidence>
<dbReference type="Gene3D" id="1.10.15.40">
    <property type="entry name" value="Electron transport complex subunit B, putative Fe-S cluster"/>
    <property type="match status" value="1"/>
</dbReference>
<evidence type="ECO:0000259" key="6">
    <source>
        <dbReference type="PROSITE" id="PS51656"/>
    </source>
</evidence>
<keyword evidence="2" id="KW-0479">Metal-binding</keyword>
<keyword evidence="8" id="KW-1185">Reference proteome</keyword>
<evidence type="ECO:0000256" key="4">
    <source>
        <dbReference type="ARBA" id="ARBA00023014"/>
    </source>
</evidence>
<dbReference type="Proteomes" id="UP000021369">
    <property type="component" value="Unassembled WGS sequence"/>
</dbReference>
<dbReference type="PANTHER" id="PTHR11615">
    <property type="entry name" value="NITRATE, FORMATE, IRON DEHYDROGENASE"/>
    <property type="match status" value="1"/>
</dbReference>
<dbReference type="InterPro" id="IPR007202">
    <property type="entry name" value="4Fe-4S_dom"/>
</dbReference>
<dbReference type="Pfam" id="PF12838">
    <property type="entry name" value="Fer4_7"/>
    <property type="match status" value="1"/>
</dbReference>